<keyword evidence="4 6" id="KW-0689">Ribosomal protein</keyword>
<sequence length="86" mass="10345">MMDERRQRKTRVGVVISDKMDKTVVVRVETTHRHPMYGKTLRHVRKFKAHNVQNQARQGDRVLIEETRPLSKEKRWRVAQILEKAR</sequence>
<evidence type="ECO:0000256" key="6">
    <source>
        <dbReference type="HAMAP-Rule" id="MF_01345"/>
    </source>
</evidence>
<keyword evidence="3 6" id="KW-0694">RNA-binding</keyword>
<evidence type="ECO:0000313" key="8">
    <source>
        <dbReference type="EMBL" id="TMI76289.1"/>
    </source>
</evidence>
<evidence type="ECO:0000256" key="2">
    <source>
        <dbReference type="ARBA" id="ARBA00022730"/>
    </source>
</evidence>
<comment type="caution">
    <text evidence="8">The sequence shown here is derived from an EMBL/GenBank/DDBJ whole genome shotgun (WGS) entry which is preliminary data.</text>
</comment>
<dbReference type="PANTHER" id="PTHR10744:SF1">
    <property type="entry name" value="SMALL RIBOSOMAL SUBUNIT PROTEIN US17M"/>
    <property type="match status" value="1"/>
</dbReference>
<evidence type="ECO:0000256" key="4">
    <source>
        <dbReference type="ARBA" id="ARBA00022980"/>
    </source>
</evidence>
<dbReference type="GO" id="GO:0022627">
    <property type="term" value="C:cytosolic small ribosomal subunit"/>
    <property type="evidence" value="ECO:0007669"/>
    <property type="project" value="UniProtKB-UniRule"/>
</dbReference>
<dbReference type="GO" id="GO:0019843">
    <property type="term" value="F:rRNA binding"/>
    <property type="evidence" value="ECO:0007669"/>
    <property type="project" value="UniProtKB-UniRule"/>
</dbReference>
<organism evidence="8 9">
    <name type="scientific">Candidatus Segetimicrobium genomatis</name>
    <dbReference type="NCBI Taxonomy" id="2569760"/>
    <lineage>
        <taxon>Bacteria</taxon>
        <taxon>Bacillati</taxon>
        <taxon>Candidatus Sysuimicrobiota</taxon>
        <taxon>Candidatus Sysuimicrobiia</taxon>
        <taxon>Candidatus Sysuimicrobiales</taxon>
        <taxon>Candidatus Segetimicrobiaceae</taxon>
        <taxon>Candidatus Segetimicrobium</taxon>
    </lineage>
</organism>
<dbReference type="HAMAP" id="MF_01345_B">
    <property type="entry name" value="Ribosomal_uS17_B"/>
    <property type="match status" value="1"/>
</dbReference>
<evidence type="ECO:0000256" key="3">
    <source>
        <dbReference type="ARBA" id="ARBA00022884"/>
    </source>
</evidence>
<dbReference type="GO" id="GO:0006412">
    <property type="term" value="P:translation"/>
    <property type="evidence" value="ECO:0007669"/>
    <property type="project" value="UniProtKB-UniRule"/>
</dbReference>
<dbReference type="InterPro" id="IPR012340">
    <property type="entry name" value="NA-bd_OB-fold"/>
</dbReference>
<reference evidence="8 9" key="1">
    <citation type="journal article" date="2019" name="Nat. Microbiol.">
        <title>Mediterranean grassland soil C-N compound turnover is dependent on rainfall and depth, and is mediated by genomically divergent microorganisms.</title>
        <authorList>
            <person name="Diamond S."/>
            <person name="Andeer P.F."/>
            <person name="Li Z."/>
            <person name="Crits-Christoph A."/>
            <person name="Burstein D."/>
            <person name="Anantharaman K."/>
            <person name="Lane K.R."/>
            <person name="Thomas B.C."/>
            <person name="Pan C."/>
            <person name="Northen T.R."/>
            <person name="Banfield J.F."/>
        </authorList>
    </citation>
    <scope>NUCLEOTIDE SEQUENCE [LARGE SCALE GENOMIC DNA]</scope>
    <source>
        <strain evidence="8">NP_8</strain>
    </source>
</reference>
<evidence type="ECO:0000313" key="9">
    <source>
        <dbReference type="Proteomes" id="UP000318834"/>
    </source>
</evidence>
<dbReference type="Proteomes" id="UP000318834">
    <property type="component" value="Unassembled WGS sequence"/>
</dbReference>
<dbReference type="PRINTS" id="PR00973">
    <property type="entry name" value="RIBOSOMALS17"/>
</dbReference>
<dbReference type="NCBIfam" id="NF004123">
    <property type="entry name" value="PRK05610.1"/>
    <property type="match status" value="1"/>
</dbReference>
<dbReference type="InterPro" id="IPR000266">
    <property type="entry name" value="Ribosomal_uS17"/>
</dbReference>
<dbReference type="NCBIfam" id="TIGR03635">
    <property type="entry name" value="uS17_bact"/>
    <property type="match status" value="1"/>
</dbReference>
<evidence type="ECO:0000256" key="7">
    <source>
        <dbReference type="RuleBase" id="RU003872"/>
    </source>
</evidence>
<protein>
    <recommendedName>
        <fullName evidence="6">Small ribosomal subunit protein uS17</fullName>
    </recommendedName>
</protein>
<dbReference type="CDD" id="cd00364">
    <property type="entry name" value="Ribosomal_uS17"/>
    <property type="match status" value="1"/>
</dbReference>
<dbReference type="GO" id="GO:0003735">
    <property type="term" value="F:structural constituent of ribosome"/>
    <property type="evidence" value="ECO:0007669"/>
    <property type="project" value="UniProtKB-UniRule"/>
</dbReference>
<dbReference type="Gene3D" id="2.40.50.140">
    <property type="entry name" value="Nucleic acid-binding proteins"/>
    <property type="match status" value="1"/>
</dbReference>
<evidence type="ECO:0000256" key="1">
    <source>
        <dbReference type="ARBA" id="ARBA00010254"/>
    </source>
</evidence>
<dbReference type="AlphaFoldDB" id="A0A537IY90"/>
<dbReference type="PANTHER" id="PTHR10744">
    <property type="entry name" value="40S RIBOSOMAL PROTEIN S11 FAMILY MEMBER"/>
    <property type="match status" value="1"/>
</dbReference>
<keyword evidence="5 6" id="KW-0687">Ribonucleoprotein</keyword>
<gene>
    <name evidence="6 8" type="primary">rpsQ</name>
    <name evidence="8" type="ORF">E6H05_04155</name>
</gene>
<dbReference type="PROSITE" id="PS00056">
    <property type="entry name" value="RIBOSOMAL_S17"/>
    <property type="match status" value="1"/>
</dbReference>
<dbReference type="SUPFAM" id="SSF50249">
    <property type="entry name" value="Nucleic acid-binding proteins"/>
    <property type="match status" value="1"/>
</dbReference>
<dbReference type="Pfam" id="PF00366">
    <property type="entry name" value="Ribosomal_S17"/>
    <property type="match status" value="1"/>
</dbReference>
<accession>A0A537IY90</accession>
<dbReference type="EMBL" id="VBAP01000026">
    <property type="protein sequence ID" value="TMI76289.1"/>
    <property type="molecule type" value="Genomic_DNA"/>
</dbReference>
<keyword evidence="2 6" id="KW-0699">rRNA-binding</keyword>
<comment type="similarity">
    <text evidence="1 6 7">Belongs to the universal ribosomal protein uS17 family.</text>
</comment>
<comment type="subunit">
    <text evidence="6">Part of the 30S ribosomal subunit.</text>
</comment>
<dbReference type="InterPro" id="IPR019979">
    <property type="entry name" value="Ribosomal_uS17_CS"/>
</dbReference>
<evidence type="ECO:0000256" key="5">
    <source>
        <dbReference type="ARBA" id="ARBA00023274"/>
    </source>
</evidence>
<comment type="function">
    <text evidence="6">One of the primary rRNA binding proteins, it binds specifically to the 5'-end of 16S ribosomal RNA.</text>
</comment>
<proteinExistence type="inferred from homology"/>
<name>A0A537IY90_9BACT</name>
<dbReference type="InterPro" id="IPR019984">
    <property type="entry name" value="Ribosomal_uS17_bact/chlr"/>
</dbReference>